<dbReference type="Proteomes" id="UP000234479">
    <property type="component" value="Unassembled WGS sequence"/>
</dbReference>
<dbReference type="AlphaFoldDB" id="A0A2N5D9A5"/>
<protein>
    <submittedName>
        <fullName evidence="2">Uncharacterized protein</fullName>
    </submittedName>
</protein>
<keyword evidence="3" id="KW-1185">Reference proteome</keyword>
<evidence type="ECO:0000313" key="2">
    <source>
        <dbReference type="EMBL" id="PLR22640.1"/>
    </source>
</evidence>
<accession>A0A2N5D9A5</accession>
<dbReference type="OrthoDB" id="9884713at2"/>
<organism evidence="2 3">
    <name type="scientific">Caulobacter zeae</name>
    <dbReference type="NCBI Taxonomy" id="2055137"/>
    <lineage>
        <taxon>Bacteria</taxon>
        <taxon>Pseudomonadati</taxon>
        <taxon>Pseudomonadota</taxon>
        <taxon>Alphaproteobacteria</taxon>
        <taxon>Caulobacterales</taxon>
        <taxon>Caulobacteraceae</taxon>
        <taxon>Caulobacter</taxon>
    </lineage>
</organism>
<sequence>MSFLPEYAVLLGAPVIVAVVLYVLVERSRLAWLSKPIVIGSGLARLSEISFEPKDIMRAVAIAFPLFVYSNVYSLPDRGLLSLATVGILC</sequence>
<dbReference type="RefSeq" id="WP_101719319.1">
    <property type="nucleotide sequence ID" value="NZ_PJRS01000038.1"/>
</dbReference>
<keyword evidence="1" id="KW-0472">Membrane</keyword>
<evidence type="ECO:0000256" key="1">
    <source>
        <dbReference type="SAM" id="Phobius"/>
    </source>
</evidence>
<dbReference type="EMBL" id="PJRS01000038">
    <property type="protein sequence ID" value="PLR22640.1"/>
    <property type="molecule type" value="Genomic_DNA"/>
</dbReference>
<comment type="caution">
    <text evidence="2">The sequence shown here is derived from an EMBL/GenBank/DDBJ whole genome shotgun (WGS) entry which is preliminary data.</text>
</comment>
<gene>
    <name evidence="2" type="ORF">SGCZBJ_17870</name>
</gene>
<reference evidence="2 3" key="1">
    <citation type="submission" date="2017-12" db="EMBL/GenBank/DDBJ databases">
        <title>The genome sequence of Caulobacter sp. 410.</title>
        <authorList>
            <person name="Gao J."/>
            <person name="Mao X."/>
            <person name="Sun J."/>
        </authorList>
    </citation>
    <scope>NUCLEOTIDE SEQUENCE [LARGE SCALE GENOMIC DNA]</scope>
    <source>
        <strain evidence="2 3">410</strain>
    </source>
</reference>
<proteinExistence type="predicted"/>
<name>A0A2N5D9A5_9CAUL</name>
<feature type="transmembrane region" description="Helical" evidence="1">
    <location>
        <begin position="6"/>
        <end position="25"/>
    </location>
</feature>
<evidence type="ECO:0000313" key="3">
    <source>
        <dbReference type="Proteomes" id="UP000234479"/>
    </source>
</evidence>
<keyword evidence="1" id="KW-1133">Transmembrane helix</keyword>
<keyword evidence="1" id="KW-0812">Transmembrane</keyword>